<dbReference type="InterPro" id="IPR022555">
    <property type="entry name" value="DUF2577"/>
</dbReference>
<dbReference type="OrthoDB" id="95576at2"/>
<dbReference type="KEGG" id="lalw:BTM29_09225"/>
<dbReference type="AlphaFoldDB" id="A0A1P8Q4D2"/>
<proteinExistence type="predicted"/>
<evidence type="ECO:0008006" key="3">
    <source>
        <dbReference type="Google" id="ProtNLM"/>
    </source>
</evidence>
<dbReference type="Pfam" id="PF10844">
    <property type="entry name" value="DUF2577"/>
    <property type="match status" value="1"/>
</dbReference>
<evidence type="ECO:0000313" key="1">
    <source>
        <dbReference type="EMBL" id="APX72720.1"/>
    </source>
</evidence>
<gene>
    <name evidence="1" type="ORF">BTM29_09225</name>
</gene>
<organism evidence="1 2">
    <name type="scientific">Companilactobacillus allii</name>
    <dbReference type="NCBI Taxonomy" id="1847728"/>
    <lineage>
        <taxon>Bacteria</taxon>
        <taxon>Bacillati</taxon>
        <taxon>Bacillota</taxon>
        <taxon>Bacilli</taxon>
        <taxon>Lactobacillales</taxon>
        <taxon>Lactobacillaceae</taxon>
        <taxon>Companilactobacillus</taxon>
    </lineage>
</organism>
<dbReference type="RefSeq" id="WP_076616504.1">
    <property type="nucleotide sequence ID" value="NZ_CP019323.1"/>
</dbReference>
<dbReference type="STRING" id="1847728.BTM29_09225"/>
<dbReference type="EMBL" id="CP019323">
    <property type="protein sequence ID" value="APX72720.1"/>
    <property type="molecule type" value="Genomic_DNA"/>
</dbReference>
<protein>
    <recommendedName>
        <fullName evidence="3">DUF2577 domain-containing protein</fullName>
    </recommendedName>
</protein>
<dbReference type="Proteomes" id="UP000187499">
    <property type="component" value="Chromosome"/>
</dbReference>
<accession>A0A1P8Q4D2</accession>
<name>A0A1P8Q4D2_9LACO</name>
<evidence type="ECO:0000313" key="2">
    <source>
        <dbReference type="Proteomes" id="UP000187499"/>
    </source>
</evidence>
<reference evidence="2" key="1">
    <citation type="submission" date="2016-12" db="EMBL/GenBank/DDBJ databases">
        <authorList>
            <person name="Jung M.Y."/>
            <person name="Lee S.H."/>
        </authorList>
    </citation>
    <scope>NUCLEOTIDE SEQUENCE [LARGE SCALE GENOMIC DNA]</scope>
    <source>
        <strain evidence="2">WiKim39</strain>
    </source>
</reference>
<keyword evidence="2" id="KW-1185">Reference proteome</keyword>
<sequence length="122" mass="13632">MAGEQLLELMNSKGGNESDYSDIVYGKVISIDPLKIQTSNQMILSESFLVLGRQVTKHKEHIRVLSHFDSIGEASGTRPDVSEAIEIDGSLQVDDEVTMIRFDGGQQFYVLERSKDRRDVDG</sequence>